<evidence type="ECO:0000313" key="2">
    <source>
        <dbReference type="Proteomes" id="UP001152888"/>
    </source>
</evidence>
<dbReference type="Proteomes" id="UP001152888">
    <property type="component" value="Unassembled WGS sequence"/>
</dbReference>
<gene>
    <name evidence="1" type="ORF">ACAOBT_LOCUS29712</name>
</gene>
<proteinExistence type="predicted"/>
<keyword evidence="2" id="KW-1185">Reference proteome</keyword>
<accession>A0A9P0M2N3</accession>
<dbReference type="EMBL" id="CAKOFQ010007755">
    <property type="protein sequence ID" value="CAH2007524.1"/>
    <property type="molecule type" value="Genomic_DNA"/>
</dbReference>
<comment type="caution">
    <text evidence="1">The sequence shown here is derived from an EMBL/GenBank/DDBJ whole genome shotgun (WGS) entry which is preliminary data.</text>
</comment>
<sequence>MVRGGDSDCRGRRVVAGVMVAGGRAEAGRRGGGRRRDTQLEQELASSGKSVFHVLCSHCSVTFDLRPFFYREKRKIT</sequence>
<name>A0A9P0M2N3_ACAOB</name>
<protein>
    <submittedName>
        <fullName evidence="1">Uncharacterized protein</fullName>
    </submittedName>
</protein>
<dbReference type="AlphaFoldDB" id="A0A9P0M2N3"/>
<evidence type="ECO:0000313" key="1">
    <source>
        <dbReference type="EMBL" id="CAH2007524.1"/>
    </source>
</evidence>
<organism evidence="1 2">
    <name type="scientific">Acanthoscelides obtectus</name>
    <name type="common">Bean weevil</name>
    <name type="synonym">Bruchus obtectus</name>
    <dbReference type="NCBI Taxonomy" id="200917"/>
    <lineage>
        <taxon>Eukaryota</taxon>
        <taxon>Metazoa</taxon>
        <taxon>Ecdysozoa</taxon>
        <taxon>Arthropoda</taxon>
        <taxon>Hexapoda</taxon>
        <taxon>Insecta</taxon>
        <taxon>Pterygota</taxon>
        <taxon>Neoptera</taxon>
        <taxon>Endopterygota</taxon>
        <taxon>Coleoptera</taxon>
        <taxon>Polyphaga</taxon>
        <taxon>Cucujiformia</taxon>
        <taxon>Chrysomeloidea</taxon>
        <taxon>Chrysomelidae</taxon>
        <taxon>Bruchinae</taxon>
        <taxon>Bruchini</taxon>
        <taxon>Acanthoscelides</taxon>
    </lineage>
</organism>
<reference evidence="1" key="1">
    <citation type="submission" date="2022-03" db="EMBL/GenBank/DDBJ databases">
        <authorList>
            <person name="Sayadi A."/>
        </authorList>
    </citation>
    <scope>NUCLEOTIDE SEQUENCE</scope>
</reference>